<evidence type="ECO:0000256" key="4">
    <source>
        <dbReference type="ARBA" id="ARBA00023004"/>
    </source>
</evidence>
<evidence type="ECO:0000313" key="8">
    <source>
        <dbReference type="EMBL" id="GAX87905.1"/>
    </source>
</evidence>
<dbReference type="InterPro" id="IPR012257">
    <property type="entry name" value="Glc_ox_4Fe-4S"/>
</dbReference>
<dbReference type="GO" id="GO:0019154">
    <property type="term" value="F:glycolate dehydrogenase activity"/>
    <property type="evidence" value="ECO:0007669"/>
    <property type="project" value="UniProtKB-EC"/>
</dbReference>
<dbReference type="Pfam" id="PF13183">
    <property type="entry name" value="Fer4_8"/>
    <property type="match status" value="1"/>
</dbReference>
<dbReference type="PANTHER" id="PTHR32479">
    <property type="entry name" value="GLYCOLATE OXIDASE IRON-SULFUR SUBUNIT"/>
    <property type="match status" value="1"/>
</dbReference>
<comment type="cofactor">
    <cofactor evidence="6">
        <name>[4Fe-4S] cluster</name>
        <dbReference type="ChEBI" id="CHEBI:49883"/>
    </cofactor>
    <text evidence="6">Binds 2 [4Fe-4S] clusters.</text>
</comment>
<name>A0A292YG20_9BACT</name>
<keyword evidence="1 6" id="KW-0004">4Fe-4S</keyword>
<dbReference type="PIRSF" id="PIRSF000139">
    <property type="entry name" value="Glc_ox_4Fe-4S"/>
    <property type="match status" value="1"/>
</dbReference>
<organism evidence="8 9">
    <name type="scientific">Lebetimonas natsushimae</name>
    <dbReference type="NCBI Taxonomy" id="1936991"/>
    <lineage>
        <taxon>Bacteria</taxon>
        <taxon>Pseudomonadati</taxon>
        <taxon>Campylobacterota</taxon>
        <taxon>Epsilonproteobacteria</taxon>
        <taxon>Nautiliales</taxon>
        <taxon>Nautiliaceae</taxon>
        <taxon>Lebetimonas</taxon>
    </lineage>
</organism>
<accession>A0A292YG20</accession>
<reference evidence="8 9" key="1">
    <citation type="journal article" date="2017" name="Syst. Appl. Microbiol.">
        <title>Lebetimonas natsushimae sp. nov., a novel strictly anaerobic, moderately thermophilic chemoautotroph isolated from a deep-sea hydrothermal vent polychaete nest in the Mid-Okinawa Trough.</title>
        <authorList>
            <person name="Nagata R."/>
            <person name="Takaki Y."/>
            <person name="Tame A."/>
            <person name="Nunoura T."/>
            <person name="Muto H."/>
            <person name="Mino S."/>
            <person name="Sawayama S."/>
            <person name="Takai K."/>
            <person name="Nakagawa S."/>
        </authorList>
    </citation>
    <scope>NUCLEOTIDE SEQUENCE [LARGE SCALE GENOMIC DNA]</scope>
    <source>
        <strain evidence="8 9">HS1857</strain>
    </source>
</reference>
<feature type="domain" description="4Fe-4S ferredoxin-type" evidence="7">
    <location>
        <begin position="1"/>
        <end position="31"/>
    </location>
</feature>
<evidence type="ECO:0000256" key="2">
    <source>
        <dbReference type="ARBA" id="ARBA00022723"/>
    </source>
</evidence>
<dbReference type="EMBL" id="BDME01000002">
    <property type="protein sequence ID" value="GAX87905.1"/>
    <property type="molecule type" value="Genomic_DNA"/>
</dbReference>
<keyword evidence="5 6" id="KW-0411">Iron-sulfur</keyword>
<keyword evidence="6" id="KW-0813">Transport</keyword>
<dbReference type="AlphaFoldDB" id="A0A292YG20"/>
<dbReference type="PROSITE" id="PS00198">
    <property type="entry name" value="4FE4S_FER_1"/>
    <property type="match status" value="1"/>
</dbReference>
<dbReference type="RefSeq" id="WP_202970432.1">
    <property type="nucleotide sequence ID" value="NZ_BDME01000002.1"/>
</dbReference>
<keyword evidence="2 6" id="KW-0479">Metal-binding</keyword>
<comment type="catalytic activity">
    <reaction evidence="6">
        <text>glycolate + A = glyoxylate + AH2</text>
        <dbReference type="Rhea" id="RHEA:21264"/>
        <dbReference type="ChEBI" id="CHEBI:13193"/>
        <dbReference type="ChEBI" id="CHEBI:17499"/>
        <dbReference type="ChEBI" id="CHEBI:29805"/>
        <dbReference type="ChEBI" id="CHEBI:36655"/>
        <dbReference type="EC" id="1.1.99.14"/>
    </reaction>
</comment>
<evidence type="ECO:0000259" key="7">
    <source>
        <dbReference type="PROSITE" id="PS51379"/>
    </source>
</evidence>
<dbReference type="InterPro" id="IPR004017">
    <property type="entry name" value="Cys_rich_dom"/>
</dbReference>
<evidence type="ECO:0000313" key="9">
    <source>
        <dbReference type="Proteomes" id="UP000217944"/>
    </source>
</evidence>
<dbReference type="Proteomes" id="UP000217944">
    <property type="component" value="Unassembled WGS sequence"/>
</dbReference>
<evidence type="ECO:0000256" key="1">
    <source>
        <dbReference type="ARBA" id="ARBA00022485"/>
    </source>
</evidence>
<dbReference type="PANTHER" id="PTHR32479:SF20">
    <property type="entry name" value="GLYCOLATE OXIDASE IRON-SULFUR SUBUNIT"/>
    <property type="match status" value="1"/>
</dbReference>
<evidence type="ECO:0000256" key="3">
    <source>
        <dbReference type="ARBA" id="ARBA00022737"/>
    </source>
</evidence>
<keyword evidence="6" id="KW-0249">Electron transport</keyword>
<dbReference type="GO" id="GO:0046872">
    <property type="term" value="F:metal ion binding"/>
    <property type="evidence" value="ECO:0007669"/>
    <property type="project" value="UniProtKB-UniRule"/>
</dbReference>
<dbReference type="EC" id="1.1.99.14" evidence="6"/>
<dbReference type="GO" id="GO:0051539">
    <property type="term" value="F:4 iron, 4 sulfur cluster binding"/>
    <property type="evidence" value="ECO:0007669"/>
    <property type="project" value="UniProtKB-UniRule"/>
</dbReference>
<keyword evidence="4 6" id="KW-0408">Iron</keyword>
<protein>
    <recommendedName>
        <fullName evidence="6">Glycolate oxidase iron-sulfur subunit</fullName>
        <ecNumber evidence="6">1.1.99.14</ecNumber>
    </recommendedName>
</protein>
<gene>
    <name evidence="8" type="ORF">LNAT_P1202</name>
</gene>
<dbReference type="InterPro" id="IPR017900">
    <property type="entry name" value="4Fe4S_Fe_S_CS"/>
</dbReference>
<dbReference type="InterPro" id="IPR009051">
    <property type="entry name" value="Helical_ferredxn"/>
</dbReference>
<dbReference type="Gene3D" id="1.10.1060.10">
    <property type="entry name" value="Alpha-helical ferredoxin"/>
    <property type="match status" value="1"/>
</dbReference>
<keyword evidence="9" id="KW-1185">Reference proteome</keyword>
<dbReference type="SUPFAM" id="SSF46548">
    <property type="entry name" value="alpha-helical ferredoxin"/>
    <property type="match status" value="1"/>
</dbReference>
<dbReference type="PROSITE" id="PS51379">
    <property type="entry name" value="4FE4S_FER_2"/>
    <property type="match status" value="1"/>
</dbReference>
<keyword evidence="3" id="KW-0677">Repeat</keyword>
<comment type="caution">
    <text evidence="8">The sequence shown here is derived from an EMBL/GenBank/DDBJ whole genome shotgun (WGS) entry which is preliminary data.</text>
</comment>
<evidence type="ECO:0000256" key="6">
    <source>
        <dbReference type="PIRNR" id="PIRNR000139"/>
    </source>
</evidence>
<proteinExistence type="predicted"/>
<comment type="function">
    <text evidence="6">Component of a complex that catalyzes the oxidation of glycolate to glyoxylate.</text>
</comment>
<dbReference type="Pfam" id="PF02754">
    <property type="entry name" value="CCG"/>
    <property type="match status" value="2"/>
</dbReference>
<comment type="catalytic activity">
    <reaction evidence="6">
        <text>(R)-lactate + A = pyruvate + AH2</text>
        <dbReference type="Rhea" id="RHEA:15089"/>
        <dbReference type="ChEBI" id="CHEBI:13193"/>
        <dbReference type="ChEBI" id="CHEBI:15361"/>
        <dbReference type="ChEBI" id="CHEBI:16004"/>
        <dbReference type="ChEBI" id="CHEBI:17499"/>
    </reaction>
</comment>
<evidence type="ECO:0000256" key="5">
    <source>
        <dbReference type="ARBA" id="ARBA00023014"/>
    </source>
</evidence>
<dbReference type="InterPro" id="IPR017896">
    <property type="entry name" value="4Fe4S_Fe-S-bd"/>
</dbReference>
<sequence length="429" mass="50088">MFKFNEFSDMCIKCGKCIPGCTIHRVNPDEATSPRGFLDLLKGVEEGDIPLDKNAKDIFESCFLCNQCVEICPNSLPTDFMIENIRAEIAKKYGIAWWKRAFFYLLKHRWAYDLVSKLGFYFQTCGFKIEEEKKAMRSRFSLPMLHKGRLLPYFRQKTFLKKYPQRIEAKNPQKRVAIFIGCMANYNYTEVGDALIKVLKFLDIDIFIPKKQLCCGAPAYFTGDFKTVRELVEYNITYFESFIDEVDAIIVPEATCTAMLKKDYEEFITYHMPEWLERHKKIKSKIFGTTEWLYKYTDLKERLANLPRQKERITYHDACHFGKVFNIRKEPRSLITQNYQINEMEDPDMCCGFGGITIQSEKFHLARKEGLIKAEMIKKVDAEIVSAECSACRMQITEHLDKVGDNKKFMHPLELIAKAIDSIENRENG</sequence>